<evidence type="ECO:0000313" key="2">
    <source>
        <dbReference type="EMBL" id="KAJ1910918.1"/>
    </source>
</evidence>
<evidence type="ECO:0000256" key="1">
    <source>
        <dbReference type="SAM" id="MobiDB-lite"/>
    </source>
</evidence>
<gene>
    <name evidence="2" type="ORF">H4219_006092</name>
</gene>
<protein>
    <submittedName>
        <fullName evidence="2">Uncharacterized protein</fullName>
    </submittedName>
</protein>
<evidence type="ECO:0000313" key="3">
    <source>
        <dbReference type="Proteomes" id="UP001150538"/>
    </source>
</evidence>
<feature type="region of interest" description="Disordered" evidence="1">
    <location>
        <begin position="1"/>
        <end position="20"/>
    </location>
</feature>
<dbReference type="Proteomes" id="UP001150538">
    <property type="component" value="Unassembled WGS sequence"/>
</dbReference>
<dbReference type="EMBL" id="JANBPU010000510">
    <property type="protein sequence ID" value="KAJ1910918.1"/>
    <property type="molecule type" value="Genomic_DNA"/>
</dbReference>
<dbReference type="OrthoDB" id="5567415at2759"/>
<organism evidence="2 3">
    <name type="scientific">Mycoemilia scoparia</name>
    <dbReference type="NCBI Taxonomy" id="417184"/>
    <lineage>
        <taxon>Eukaryota</taxon>
        <taxon>Fungi</taxon>
        <taxon>Fungi incertae sedis</taxon>
        <taxon>Zoopagomycota</taxon>
        <taxon>Kickxellomycotina</taxon>
        <taxon>Kickxellomycetes</taxon>
        <taxon>Kickxellales</taxon>
        <taxon>Kickxellaceae</taxon>
        <taxon>Mycoemilia</taxon>
    </lineage>
</organism>
<dbReference type="AlphaFoldDB" id="A0A9W7ZLP5"/>
<keyword evidence="3" id="KW-1185">Reference proteome</keyword>
<sequence>MSNTTKKQVKPEAPKSTGPRIDQGVLAALRSYPVFTGSGYKDSLMNWVTALHVIMDDLGVLKEEQARYAILKLDNGIIPAYANYQVRKQIIGTSTLEDLEEYLMTTYGKILSKLDYSWRLNNIQYKGNIEEFNAEFSLLAEKAGLNRNNPDTIYHYIFKLPEEAQLYLCKEELDTLDKAMNKASIQLRAIAGMKKLTPIEEKEDPDAMDIDFVSFKKNPDKHHRHANLRGNRYVNSSQPIQYANFSIFCTQGEFECCRSNNQCLCCGREGHKFFKCQLYKMTRPPINTINQVETEHLNPEDMGNQESGKEY</sequence>
<proteinExistence type="predicted"/>
<comment type="caution">
    <text evidence="2">The sequence shown here is derived from an EMBL/GenBank/DDBJ whole genome shotgun (WGS) entry which is preliminary data.</text>
</comment>
<reference evidence="2" key="1">
    <citation type="submission" date="2022-07" db="EMBL/GenBank/DDBJ databases">
        <title>Phylogenomic reconstructions and comparative analyses of Kickxellomycotina fungi.</title>
        <authorList>
            <person name="Reynolds N.K."/>
            <person name="Stajich J.E."/>
            <person name="Barry K."/>
            <person name="Grigoriev I.V."/>
            <person name="Crous P."/>
            <person name="Smith M.E."/>
        </authorList>
    </citation>
    <scope>NUCLEOTIDE SEQUENCE</scope>
    <source>
        <strain evidence="2">NBRC 100468</strain>
    </source>
</reference>
<name>A0A9W7ZLP5_9FUNG</name>
<accession>A0A9W7ZLP5</accession>